<gene>
    <name evidence="6" type="ORF">L915_07135</name>
</gene>
<dbReference type="AlphaFoldDB" id="W2H0I4"/>
<dbReference type="InterPro" id="IPR004886">
    <property type="entry name" value="Glucanosyltransferase"/>
</dbReference>
<dbReference type="Gene3D" id="3.20.20.80">
    <property type="entry name" value="Glycosidases"/>
    <property type="match status" value="1"/>
</dbReference>
<keyword evidence="3" id="KW-0325">Glycoprotein</keyword>
<evidence type="ECO:0000313" key="6">
    <source>
        <dbReference type="EMBL" id="ETK88654.1"/>
    </source>
</evidence>
<proteinExistence type="predicted"/>
<organism evidence="6">
    <name type="scientific">Phytophthora nicotianae</name>
    <name type="common">Potato buckeye rot agent</name>
    <name type="synonym">Phytophthora parasitica</name>
    <dbReference type="NCBI Taxonomy" id="4792"/>
    <lineage>
        <taxon>Eukaryota</taxon>
        <taxon>Sar</taxon>
        <taxon>Stramenopiles</taxon>
        <taxon>Oomycota</taxon>
        <taxon>Peronosporomycetes</taxon>
        <taxon>Peronosporales</taxon>
        <taxon>Peronosporaceae</taxon>
        <taxon>Phytophthora</taxon>
    </lineage>
</organism>
<dbReference type="Proteomes" id="UP000053236">
    <property type="component" value="Unassembled WGS sequence"/>
</dbReference>
<keyword evidence="5" id="KW-0472">Membrane</keyword>
<keyword evidence="5" id="KW-0812">Transmembrane</keyword>
<dbReference type="PANTHER" id="PTHR31468:SF2">
    <property type="entry name" value="1,3-BETA-GLUCANOSYLTRANSFERASE GAS1"/>
    <property type="match status" value="1"/>
</dbReference>
<dbReference type="GO" id="GO:0005886">
    <property type="term" value="C:plasma membrane"/>
    <property type="evidence" value="ECO:0007669"/>
    <property type="project" value="TreeGrafter"/>
</dbReference>
<dbReference type="GO" id="GO:0042124">
    <property type="term" value="F:1,3-beta-glucanosyltransferase activity"/>
    <property type="evidence" value="ECO:0007669"/>
    <property type="project" value="TreeGrafter"/>
</dbReference>
<keyword evidence="1" id="KW-0732">Signal</keyword>
<evidence type="ECO:0000256" key="3">
    <source>
        <dbReference type="ARBA" id="ARBA00023180"/>
    </source>
</evidence>
<evidence type="ECO:0000256" key="4">
    <source>
        <dbReference type="SAM" id="MobiDB-lite"/>
    </source>
</evidence>
<evidence type="ECO:0000256" key="5">
    <source>
        <dbReference type="SAM" id="Phobius"/>
    </source>
</evidence>
<evidence type="ECO:0000256" key="2">
    <source>
        <dbReference type="ARBA" id="ARBA00023157"/>
    </source>
</evidence>
<accession>W2H0I4</accession>
<keyword evidence="2" id="KW-1015">Disulfide bond</keyword>
<dbReference type="EMBL" id="KI685856">
    <property type="protein sequence ID" value="ETK88654.1"/>
    <property type="molecule type" value="Genomic_DNA"/>
</dbReference>
<evidence type="ECO:0008006" key="7">
    <source>
        <dbReference type="Google" id="ProtNLM"/>
    </source>
</evidence>
<protein>
    <recommendedName>
        <fullName evidence="7">1,3-beta-glucanosyltransferase</fullName>
    </recommendedName>
</protein>
<dbReference type="VEuPathDB" id="FungiDB:PPTG_20175"/>
<feature type="compositionally biased region" description="Low complexity" evidence="4">
    <location>
        <begin position="223"/>
        <end position="235"/>
    </location>
</feature>
<dbReference type="GO" id="GO:0034411">
    <property type="term" value="P:cell wall (1-&gt;3)-beta-D-glucan biosynthetic process"/>
    <property type="evidence" value="ECO:0007669"/>
    <property type="project" value="TreeGrafter"/>
</dbReference>
<reference evidence="6" key="1">
    <citation type="submission" date="2013-11" db="EMBL/GenBank/DDBJ databases">
        <title>The Genome Sequence of Phytophthora parasitica CJ02B3.</title>
        <authorList>
            <consortium name="The Broad Institute Genomics Platform"/>
            <person name="Russ C."/>
            <person name="Tyler B."/>
            <person name="Panabieres F."/>
            <person name="Shan W."/>
            <person name="Tripathy S."/>
            <person name="Grunwald N."/>
            <person name="Machado M."/>
            <person name="Johnson C.S."/>
            <person name="Arredondo F."/>
            <person name="Hong C."/>
            <person name="Coffey M."/>
            <person name="Young S.K."/>
            <person name="Zeng Q."/>
            <person name="Gargeya S."/>
            <person name="Fitzgerald M."/>
            <person name="Abouelleil A."/>
            <person name="Alvarado L."/>
            <person name="Chapman S.B."/>
            <person name="Gainer-Dewar J."/>
            <person name="Goldberg J."/>
            <person name="Griggs A."/>
            <person name="Gujja S."/>
            <person name="Hansen M."/>
            <person name="Howarth C."/>
            <person name="Imamovic A."/>
            <person name="Ireland A."/>
            <person name="Larimer J."/>
            <person name="McCowan C."/>
            <person name="Murphy C."/>
            <person name="Pearson M."/>
            <person name="Poon T.W."/>
            <person name="Priest M."/>
            <person name="Roberts A."/>
            <person name="Saif S."/>
            <person name="Shea T."/>
            <person name="Sykes S."/>
            <person name="Wortman J."/>
            <person name="Nusbaum C."/>
            <person name="Birren B."/>
        </authorList>
    </citation>
    <scope>NUCLEOTIDE SEQUENCE [LARGE SCALE GENOMIC DNA]</scope>
    <source>
        <strain evidence="6">CJ02B3</strain>
    </source>
</reference>
<evidence type="ECO:0000256" key="1">
    <source>
        <dbReference type="ARBA" id="ARBA00022729"/>
    </source>
</evidence>
<name>W2H0I4_PHYNI</name>
<sequence>MGFNPYVECDPATHTKYSQSSGLKTLMDEYAEVKYARPLMFGEFGCNKGENTIDGYENQREFYDEYDTDIALMRAKWMNEEPEMTAEIVGGNVFEFTTEIANLVDKSALVKPADAGKYGVGYIQPDDCDHDTTPCEFTPYPEYDNLKKAYTTTKISTVTYDSYTPSRTKILSCPKSMSTDLPPMPNVEILECTALQPVCKGITANAYEHSDASTSAGEKRTPSNGNGASAQASSRSGNMKSIASATVTSAITVAFSLAMATITLFNM</sequence>
<dbReference type="PANTHER" id="PTHR31468">
    <property type="entry name" value="1,3-BETA-GLUCANOSYLTRANSFERASE GAS1"/>
    <property type="match status" value="1"/>
</dbReference>
<feature type="transmembrane region" description="Helical" evidence="5">
    <location>
        <begin position="242"/>
        <end position="265"/>
    </location>
</feature>
<feature type="region of interest" description="Disordered" evidence="4">
    <location>
        <begin position="210"/>
        <end position="235"/>
    </location>
</feature>
<keyword evidence="5" id="KW-1133">Transmembrane helix</keyword>